<organism evidence="2 3">
    <name type="scientific">Nonomuraea zeae</name>
    <dbReference type="NCBI Taxonomy" id="1642303"/>
    <lineage>
        <taxon>Bacteria</taxon>
        <taxon>Bacillati</taxon>
        <taxon>Actinomycetota</taxon>
        <taxon>Actinomycetes</taxon>
        <taxon>Streptosporangiales</taxon>
        <taxon>Streptosporangiaceae</taxon>
        <taxon>Nonomuraea</taxon>
    </lineage>
</organism>
<name>A0A5S4G4B9_9ACTN</name>
<protein>
    <submittedName>
        <fullName evidence="2">Uncharacterized protein</fullName>
    </submittedName>
</protein>
<sequence>MLDKQEARTVAGLLEELADRLGHDAPLGAEAERLAMTLRERLAGATGSGPVIPGNTVEARADAAAARDLAAEQRDLAARQRDEAADQRSLAALARSRQETRTPEAVQADEAAWWREQRQEQRDREAAARDRAAAAADRQAGQADREQNLIEREQQHPPWRSETNGSGTTSDTGRADVSARPAQMDMRDIRERTQDIMRRGELARQNAATARLQVDRIAQRLAELRSRLR</sequence>
<feature type="region of interest" description="Disordered" evidence="1">
    <location>
        <begin position="80"/>
        <end position="189"/>
    </location>
</feature>
<dbReference type="Proteomes" id="UP000306628">
    <property type="component" value="Unassembled WGS sequence"/>
</dbReference>
<dbReference type="AlphaFoldDB" id="A0A5S4G4B9"/>
<feature type="compositionally biased region" description="Basic and acidic residues" evidence="1">
    <location>
        <begin position="143"/>
        <end position="155"/>
    </location>
</feature>
<dbReference type="RefSeq" id="WP_138694622.1">
    <property type="nucleotide sequence ID" value="NZ_JBHSAZ010000055.1"/>
</dbReference>
<keyword evidence="3" id="KW-1185">Reference proteome</keyword>
<feature type="compositionally biased region" description="Basic and acidic residues" evidence="1">
    <location>
        <begin position="112"/>
        <end position="132"/>
    </location>
</feature>
<evidence type="ECO:0000313" key="2">
    <source>
        <dbReference type="EMBL" id="TMR27857.1"/>
    </source>
</evidence>
<evidence type="ECO:0000313" key="3">
    <source>
        <dbReference type="Proteomes" id="UP000306628"/>
    </source>
</evidence>
<proteinExistence type="predicted"/>
<feature type="compositionally biased region" description="Polar residues" evidence="1">
    <location>
        <begin position="161"/>
        <end position="172"/>
    </location>
</feature>
<feature type="compositionally biased region" description="Low complexity" evidence="1">
    <location>
        <begin position="133"/>
        <end position="142"/>
    </location>
</feature>
<evidence type="ECO:0000256" key="1">
    <source>
        <dbReference type="SAM" id="MobiDB-lite"/>
    </source>
</evidence>
<comment type="caution">
    <text evidence="2">The sequence shown here is derived from an EMBL/GenBank/DDBJ whole genome shotgun (WGS) entry which is preliminary data.</text>
</comment>
<accession>A0A5S4G4B9</accession>
<dbReference type="EMBL" id="VCKX01000157">
    <property type="protein sequence ID" value="TMR27857.1"/>
    <property type="molecule type" value="Genomic_DNA"/>
</dbReference>
<reference evidence="2 3" key="1">
    <citation type="submission" date="2019-05" db="EMBL/GenBank/DDBJ databases">
        <title>Draft genome sequence of Nonomuraea zeae DSM 100528.</title>
        <authorList>
            <person name="Saricaoglu S."/>
            <person name="Isik K."/>
        </authorList>
    </citation>
    <scope>NUCLEOTIDE SEQUENCE [LARGE SCALE GENOMIC DNA]</scope>
    <source>
        <strain evidence="2 3">DSM 100528</strain>
    </source>
</reference>
<gene>
    <name evidence="2" type="ORF">ETD85_37750</name>
</gene>